<dbReference type="RefSeq" id="WP_237484378.1">
    <property type="nucleotide sequence ID" value="NZ_CAKLCM010000002.1"/>
</dbReference>
<accession>A0ABM8ZIX9</accession>
<dbReference type="InterPro" id="IPR007310">
    <property type="entry name" value="Aerobactin_biosyn_IucA/IucC_N"/>
</dbReference>
<dbReference type="Gene3D" id="1.10.510.40">
    <property type="match status" value="1"/>
</dbReference>
<dbReference type="EMBL" id="CAKLCM010000002">
    <property type="protein sequence ID" value="CAH0525936.1"/>
    <property type="molecule type" value="Genomic_DNA"/>
</dbReference>
<name>A0ABM8ZIX9_9VIBR</name>
<evidence type="ECO:0000313" key="3">
    <source>
        <dbReference type="Proteomes" id="UP000838160"/>
    </source>
</evidence>
<dbReference type="PANTHER" id="PTHR34384:SF6">
    <property type="entry name" value="STAPHYLOFERRIN B SYNTHASE"/>
    <property type="match status" value="1"/>
</dbReference>
<evidence type="ECO:0000259" key="1">
    <source>
        <dbReference type="Pfam" id="PF04183"/>
    </source>
</evidence>
<organism evidence="2 3">
    <name type="scientific">Vibrio hippocampi</name>
    <dbReference type="NCBI Taxonomy" id="654686"/>
    <lineage>
        <taxon>Bacteria</taxon>
        <taxon>Pseudomonadati</taxon>
        <taxon>Pseudomonadota</taxon>
        <taxon>Gammaproteobacteria</taxon>
        <taxon>Vibrionales</taxon>
        <taxon>Vibrionaceae</taxon>
        <taxon>Vibrio</taxon>
    </lineage>
</organism>
<dbReference type="Pfam" id="PF04183">
    <property type="entry name" value="IucA_IucC"/>
    <property type="match status" value="1"/>
</dbReference>
<comment type="caution">
    <text evidence="2">The sequence shown here is derived from an EMBL/GenBank/DDBJ whole genome shotgun (WGS) entry which is preliminary data.</text>
</comment>
<keyword evidence="3" id="KW-1185">Reference proteome</keyword>
<dbReference type="InterPro" id="IPR037455">
    <property type="entry name" value="LucA/IucC-like"/>
</dbReference>
<evidence type="ECO:0000313" key="2">
    <source>
        <dbReference type="EMBL" id="CAH0525936.1"/>
    </source>
</evidence>
<proteinExistence type="predicted"/>
<dbReference type="Proteomes" id="UP000838160">
    <property type="component" value="Unassembled WGS sequence"/>
</dbReference>
<sequence>MLIPHLYYLERYRNKGTRTYSTHASFTEAVDCYRPDSDREQFELPVLTLPKDKVNIYLANPTQALANKFIGSSEVNFCIHPQVLEAPGADTSPLRGEALPQQNSSISVVPSSSTRTLFVLDDEIPHAVKVHFPFKVSRYTRKMRDEVIEQAVNVSLELENGIDQMGDDFAYLREVIGISYKQEQTLDQRGENWGYVVRDMRPFPYVAEARKLIPGFALFGEDFYQPDTPPILYGLIAEQNPLDFVLHNIMLPIVRHWVDCFRHFGYIIEPHGQNVLIELDQSNAITRIVHRDLSVGIDMRRRRDIGLSSDKLNQYNRMENSAFHSIAYDRFMGNHFFTRLVECCIAKFPYLAKEDFTIPCQREFARRLPEYRNYFPKNIWYFSEERDPFNKPLYEDTGVVPEWRPCDE</sequence>
<protein>
    <recommendedName>
        <fullName evidence="1">Aerobactin siderophore biosynthesis IucA/IucC N-terminal domain-containing protein</fullName>
    </recommendedName>
</protein>
<reference evidence="2" key="1">
    <citation type="submission" date="2021-12" db="EMBL/GenBank/DDBJ databases">
        <authorList>
            <person name="Rodrigo-Torres L."/>
            <person name="Arahal R. D."/>
            <person name="Lucena T."/>
        </authorList>
    </citation>
    <scope>NUCLEOTIDE SEQUENCE</scope>
    <source>
        <strain evidence="2">CECT 8226</strain>
    </source>
</reference>
<dbReference type="PANTHER" id="PTHR34384">
    <property type="entry name" value="L-2,3-DIAMINOPROPANOATE--CITRATE LIGASE"/>
    <property type="match status" value="1"/>
</dbReference>
<feature type="domain" description="Aerobactin siderophore biosynthesis IucA/IucC N-terminal" evidence="1">
    <location>
        <begin position="95"/>
        <end position="219"/>
    </location>
</feature>
<gene>
    <name evidence="2" type="ORF">VHP8226_01418</name>
</gene>